<keyword evidence="2" id="KW-0732">Signal</keyword>
<keyword evidence="1" id="KW-0812">Transmembrane</keyword>
<dbReference type="AlphaFoldDB" id="A0AAD9H3B1"/>
<dbReference type="Proteomes" id="UP001232148">
    <property type="component" value="Unassembled WGS sequence"/>
</dbReference>
<keyword evidence="1" id="KW-1133">Transmembrane helix</keyword>
<feature type="chain" id="PRO_5042171111" evidence="2">
    <location>
        <begin position="17"/>
        <end position="317"/>
    </location>
</feature>
<dbReference type="EMBL" id="MU843145">
    <property type="protein sequence ID" value="KAK2021021.1"/>
    <property type="molecule type" value="Genomic_DNA"/>
</dbReference>
<keyword evidence="4" id="KW-1185">Reference proteome</keyword>
<evidence type="ECO:0000313" key="3">
    <source>
        <dbReference type="EMBL" id="KAK2021021.1"/>
    </source>
</evidence>
<gene>
    <name evidence="3" type="ORF">LX32DRAFT_278610</name>
</gene>
<accession>A0AAD9H3B1</accession>
<evidence type="ECO:0000256" key="1">
    <source>
        <dbReference type="SAM" id="Phobius"/>
    </source>
</evidence>
<evidence type="ECO:0000256" key="2">
    <source>
        <dbReference type="SAM" id="SignalP"/>
    </source>
</evidence>
<keyword evidence="1" id="KW-0472">Membrane</keyword>
<feature type="signal peptide" evidence="2">
    <location>
        <begin position="1"/>
        <end position="16"/>
    </location>
</feature>
<organism evidence="3 4">
    <name type="scientific">Colletotrichum zoysiae</name>
    <dbReference type="NCBI Taxonomy" id="1216348"/>
    <lineage>
        <taxon>Eukaryota</taxon>
        <taxon>Fungi</taxon>
        <taxon>Dikarya</taxon>
        <taxon>Ascomycota</taxon>
        <taxon>Pezizomycotina</taxon>
        <taxon>Sordariomycetes</taxon>
        <taxon>Hypocreomycetidae</taxon>
        <taxon>Glomerellales</taxon>
        <taxon>Glomerellaceae</taxon>
        <taxon>Colletotrichum</taxon>
        <taxon>Colletotrichum graminicola species complex</taxon>
    </lineage>
</organism>
<feature type="transmembrane region" description="Helical" evidence="1">
    <location>
        <begin position="198"/>
        <end position="220"/>
    </location>
</feature>
<protein>
    <submittedName>
        <fullName evidence="3">Uncharacterized protein</fullName>
    </submittedName>
</protein>
<evidence type="ECO:0000313" key="4">
    <source>
        <dbReference type="Proteomes" id="UP001232148"/>
    </source>
</evidence>
<feature type="transmembrane region" description="Helical" evidence="1">
    <location>
        <begin position="253"/>
        <end position="273"/>
    </location>
</feature>
<reference evidence="3" key="1">
    <citation type="submission" date="2021-06" db="EMBL/GenBank/DDBJ databases">
        <title>Comparative genomics, transcriptomics and evolutionary studies reveal genomic signatures of adaptation to plant cell wall in hemibiotrophic fungi.</title>
        <authorList>
            <consortium name="DOE Joint Genome Institute"/>
            <person name="Baroncelli R."/>
            <person name="Diaz J.F."/>
            <person name="Benocci T."/>
            <person name="Peng M."/>
            <person name="Battaglia E."/>
            <person name="Haridas S."/>
            <person name="Andreopoulos W."/>
            <person name="Labutti K."/>
            <person name="Pangilinan J."/>
            <person name="Floch G.L."/>
            <person name="Makela M.R."/>
            <person name="Henrissat B."/>
            <person name="Grigoriev I.V."/>
            <person name="Crouch J.A."/>
            <person name="De Vries R.P."/>
            <person name="Sukno S.A."/>
            <person name="Thon M.R."/>
        </authorList>
    </citation>
    <scope>NUCLEOTIDE SEQUENCE</scope>
    <source>
        <strain evidence="3">MAFF235873</strain>
    </source>
</reference>
<comment type="caution">
    <text evidence="3">The sequence shown here is derived from an EMBL/GenBank/DDBJ whole genome shotgun (WGS) entry which is preliminary data.</text>
</comment>
<sequence>MLMAGGWLNWLSWAWGGPSNRAGTALRSPYVLPLRLVRGFCLVEASQGPREGGMVRPPTWWWRRRRRQRRRAGKYHDGRCAGFTALGVASGRFYLLGPAPGVGRTGGGEEEEERRLARRRFLLRTHAGTLIRLGILPRGPFGRSVCVFRRRNSFSYLSLSLSLTLSSWEQDCWACGRDLQVPVRSGSSFQGLPSLSNIAFFFFFFFFLFLLVLFFSLSLYPEAGNLGYMIGSTRGAGGDRQLLTSGRRSGRRVVWRIACLTVCVFMCVFCRAWRSSRARARRGRPDRVFVRRRLTRPSPHLEAFIFTPTAYVESPRR</sequence>
<proteinExistence type="predicted"/>
<name>A0AAD9H3B1_9PEZI</name>